<feature type="domain" description="PI-PLC Y-box" evidence="3">
    <location>
        <begin position="104"/>
        <end position="204"/>
    </location>
</feature>
<dbReference type="InterPro" id="IPR000909">
    <property type="entry name" value="PLipase_C_PInositol-sp_X_dom"/>
</dbReference>
<dbReference type="PROSITE" id="PS50008">
    <property type="entry name" value="PIPLC_Y_DOMAIN"/>
    <property type="match status" value="1"/>
</dbReference>
<dbReference type="SMART" id="SM00149">
    <property type="entry name" value="PLCYc"/>
    <property type="match status" value="1"/>
</dbReference>
<gene>
    <name evidence="4" type="ORF">AYBTSS11_LOCUS2153</name>
</gene>
<name>A0AA86RP41_9FABA</name>
<dbReference type="SUPFAM" id="SSF51695">
    <property type="entry name" value="PLC-like phosphodiesterases"/>
    <property type="match status" value="1"/>
</dbReference>
<reference evidence="4" key="1">
    <citation type="submission" date="2023-10" db="EMBL/GenBank/DDBJ databases">
        <authorList>
            <person name="Domelevo Entfellner J.-B."/>
        </authorList>
    </citation>
    <scope>NUCLEOTIDE SEQUENCE</scope>
</reference>
<dbReference type="InterPro" id="IPR001711">
    <property type="entry name" value="PLipase_C_Pinositol-sp_Y"/>
</dbReference>
<dbReference type="PANTHER" id="PTHR10336">
    <property type="entry name" value="PHOSPHOINOSITIDE-SPECIFIC PHOSPHOLIPASE C FAMILY PROTEIN"/>
    <property type="match status" value="1"/>
</dbReference>
<dbReference type="PRINTS" id="PR00390">
    <property type="entry name" value="PHPHLIPASEC"/>
</dbReference>
<proteinExistence type="predicted"/>
<evidence type="ECO:0000259" key="3">
    <source>
        <dbReference type="PROSITE" id="PS50008"/>
    </source>
</evidence>
<dbReference type="Pfam" id="PF00387">
    <property type="entry name" value="PI-PLC-Y"/>
    <property type="match status" value="1"/>
</dbReference>
<dbReference type="GO" id="GO:0005886">
    <property type="term" value="C:plasma membrane"/>
    <property type="evidence" value="ECO:0007669"/>
    <property type="project" value="UniProtKB-SubCell"/>
</dbReference>
<evidence type="ECO:0000256" key="1">
    <source>
        <dbReference type="ARBA" id="ARBA00004202"/>
    </source>
</evidence>
<sequence length="325" mass="37076">MKSYHNSLKNVASSVALIKCLRSIKQNAFVASKYPVVIRLEDQLSPNLQATAALNIGNVDSDKEIEEFESYNLYESLIGIHDGKPKGESGKCVEVDRNKVKCLSLSEQELKMEVITHGNEIVRFTLQNLLRVYPKGARITSSNYNPLIGWMHGAQMVAFNMQVSPLHFPPFPFQDMGYGIFRWLMHGMFKANGECGHVIKPDFLLHVGPNNEIFDPRAHMVKTTLKVKDLLPIDLSAILLLSVSSRFFTKLAILFLLLLRWGDKDELEKTSNQRTSMKKKGIHEKRKNSDPILLFEKTMIEDDWSPSWNEVFEYPLSVPELAYFV</sequence>
<dbReference type="EMBL" id="OY731398">
    <property type="protein sequence ID" value="CAJ1860230.1"/>
    <property type="molecule type" value="Genomic_DNA"/>
</dbReference>
<dbReference type="GO" id="GO:0016042">
    <property type="term" value="P:lipid catabolic process"/>
    <property type="evidence" value="ECO:0007669"/>
    <property type="project" value="UniProtKB-KW"/>
</dbReference>
<dbReference type="GO" id="GO:0048015">
    <property type="term" value="P:phosphatidylinositol-mediated signaling"/>
    <property type="evidence" value="ECO:0007669"/>
    <property type="project" value="TreeGrafter"/>
</dbReference>
<dbReference type="PROSITE" id="PS50007">
    <property type="entry name" value="PIPLC_X_DOMAIN"/>
    <property type="match status" value="1"/>
</dbReference>
<dbReference type="AlphaFoldDB" id="A0AA86RP41"/>
<evidence type="ECO:0000313" key="4">
    <source>
        <dbReference type="EMBL" id="CAJ1860230.1"/>
    </source>
</evidence>
<comment type="catalytic activity">
    <reaction evidence="2">
        <text>a 1,2-diacyl-sn-glycero-3-phospho-(1D-myo-inositol-4,5-bisphosphate) + H2O = 1D-myo-inositol 1,4,5-trisphosphate + a 1,2-diacyl-sn-glycerol + H(+)</text>
        <dbReference type="Rhea" id="RHEA:33179"/>
        <dbReference type="ChEBI" id="CHEBI:15377"/>
        <dbReference type="ChEBI" id="CHEBI:15378"/>
        <dbReference type="ChEBI" id="CHEBI:17815"/>
        <dbReference type="ChEBI" id="CHEBI:58456"/>
        <dbReference type="ChEBI" id="CHEBI:203600"/>
        <dbReference type="EC" id="3.1.4.11"/>
    </reaction>
</comment>
<dbReference type="PANTHER" id="PTHR10336:SF154">
    <property type="entry name" value="PHOSPHOINOSITIDE PHOSPHOLIPASE C 2"/>
    <property type="match status" value="1"/>
</dbReference>
<dbReference type="GO" id="GO:0051209">
    <property type="term" value="P:release of sequestered calcium ion into cytosol"/>
    <property type="evidence" value="ECO:0007669"/>
    <property type="project" value="TreeGrafter"/>
</dbReference>
<dbReference type="Gene3D" id="3.20.20.190">
    <property type="entry name" value="Phosphatidylinositol (PI) phosphodiesterase"/>
    <property type="match status" value="1"/>
</dbReference>
<comment type="subcellular location">
    <subcellularLocation>
        <location evidence="1">Cell membrane</location>
        <topology evidence="1">Peripheral membrane protein</topology>
    </subcellularLocation>
</comment>
<accession>A0AA86RP41</accession>
<dbReference type="Proteomes" id="UP001189624">
    <property type="component" value="Chromosome 1"/>
</dbReference>
<keyword evidence="2" id="KW-0378">Hydrolase</keyword>
<organism evidence="4 5">
    <name type="scientific">Sphenostylis stenocarpa</name>
    <dbReference type="NCBI Taxonomy" id="92480"/>
    <lineage>
        <taxon>Eukaryota</taxon>
        <taxon>Viridiplantae</taxon>
        <taxon>Streptophyta</taxon>
        <taxon>Embryophyta</taxon>
        <taxon>Tracheophyta</taxon>
        <taxon>Spermatophyta</taxon>
        <taxon>Magnoliopsida</taxon>
        <taxon>eudicotyledons</taxon>
        <taxon>Gunneridae</taxon>
        <taxon>Pentapetalae</taxon>
        <taxon>rosids</taxon>
        <taxon>fabids</taxon>
        <taxon>Fabales</taxon>
        <taxon>Fabaceae</taxon>
        <taxon>Papilionoideae</taxon>
        <taxon>50 kb inversion clade</taxon>
        <taxon>NPAAA clade</taxon>
        <taxon>indigoferoid/millettioid clade</taxon>
        <taxon>Phaseoleae</taxon>
        <taxon>Sphenostylis</taxon>
    </lineage>
</organism>
<protein>
    <recommendedName>
        <fullName evidence="2">Phosphoinositide phospholipase C</fullName>
        <ecNumber evidence="2">3.1.4.11</ecNumber>
    </recommendedName>
</protein>
<dbReference type="Gramene" id="rna-AYBTSS11_LOCUS2153">
    <property type="protein sequence ID" value="CAJ1860230.1"/>
    <property type="gene ID" value="gene-AYBTSS11_LOCUS2153"/>
</dbReference>
<dbReference type="EC" id="3.1.4.11" evidence="2"/>
<keyword evidence="2" id="KW-0442">Lipid degradation</keyword>
<dbReference type="InterPro" id="IPR001192">
    <property type="entry name" value="PI-PLC_fam"/>
</dbReference>
<keyword evidence="5" id="KW-1185">Reference proteome</keyword>
<dbReference type="InterPro" id="IPR017946">
    <property type="entry name" value="PLC-like_Pdiesterase_TIM-brl"/>
</dbReference>
<dbReference type="Pfam" id="PF00388">
    <property type="entry name" value="PI-PLC-X"/>
    <property type="match status" value="1"/>
</dbReference>
<evidence type="ECO:0000313" key="5">
    <source>
        <dbReference type="Proteomes" id="UP001189624"/>
    </source>
</evidence>
<keyword evidence="2" id="KW-0443">Lipid metabolism</keyword>
<dbReference type="GO" id="GO:0004435">
    <property type="term" value="F:phosphatidylinositol-4,5-bisphosphate phospholipase C activity"/>
    <property type="evidence" value="ECO:0007669"/>
    <property type="project" value="UniProtKB-EC"/>
</dbReference>
<evidence type="ECO:0000256" key="2">
    <source>
        <dbReference type="RuleBase" id="RU361133"/>
    </source>
</evidence>